<dbReference type="Gene3D" id="3.90.226.10">
    <property type="entry name" value="2-enoyl-CoA Hydratase, Chain A, domain 1"/>
    <property type="match status" value="1"/>
</dbReference>
<dbReference type="FunFam" id="1.10.12.10:FF:000004">
    <property type="entry name" value="Delta3,5-delta2,4-dienoyl-CoA isomerase"/>
    <property type="match status" value="1"/>
</dbReference>
<gene>
    <name evidence="8" type="ORF">OAUR00152_LOCUS11063</name>
</gene>
<dbReference type="PROSITE" id="PS00166">
    <property type="entry name" value="ENOYL_COA_HYDRATASE"/>
    <property type="match status" value="1"/>
</dbReference>
<evidence type="ECO:0000256" key="6">
    <source>
        <dbReference type="RuleBase" id="RU003707"/>
    </source>
</evidence>
<evidence type="ECO:0000256" key="5">
    <source>
        <dbReference type="ARBA" id="ARBA00023235"/>
    </source>
</evidence>
<dbReference type="SUPFAM" id="SSF52096">
    <property type="entry name" value="ClpP/crotonase"/>
    <property type="match status" value="1"/>
</dbReference>
<comment type="similarity">
    <text evidence="2 6">Belongs to the enoyl-CoA hydratase/isomerase family.</text>
</comment>
<evidence type="ECO:0000256" key="4">
    <source>
        <dbReference type="ARBA" id="ARBA00023098"/>
    </source>
</evidence>
<organism evidence="8">
    <name type="scientific">Odontella aurita</name>
    <dbReference type="NCBI Taxonomy" id="265563"/>
    <lineage>
        <taxon>Eukaryota</taxon>
        <taxon>Sar</taxon>
        <taxon>Stramenopiles</taxon>
        <taxon>Ochrophyta</taxon>
        <taxon>Bacillariophyta</taxon>
        <taxon>Mediophyceae</taxon>
        <taxon>Biddulphiophycidae</taxon>
        <taxon>Eupodiscales</taxon>
        <taxon>Odontellaceae</taxon>
        <taxon>Odontella</taxon>
    </lineage>
</organism>
<accession>A0A7S4IG97</accession>
<feature type="compositionally biased region" description="Acidic residues" evidence="7">
    <location>
        <begin position="96"/>
        <end position="108"/>
    </location>
</feature>
<dbReference type="InterPro" id="IPR014748">
    <property type="entry name" value="Enoyl-CoA_hydra_C"/>
</dbReference>
<evidence type="ECO:0000256" key="3">
    <source>
        <dbReference type="ARBA" id="ARBA00022832"/>
    </source>
</evidence>
<dbReference type="GO" id="GO:0051750">
    <property type="term" value="F:delta(3,5)-delta(2,4)-dienoyl-CoA isomerase activity"/>
    <property type="evidence" value="ECO:0007669"/>
    <property type="project" value="TreeGrafter"/>
</dbReference>
<dbReference type="GO" id="GO:0006635">
    <property type="term" value="P:fatty acid beta-oxidation"/>
    <property type="evidence" value="ECO:0007669"/>
    <property type="project" value="UniProtKB-UniPathway"/>
</dbReference>
<dbReference type="EMBL" id="HBKQ01016420">
    <property type="protein sequence ID" value="CAE2228537.1"/>
    <property type="molecule type" value="Transcribed_RNA"/>
</dbReference>
<dbReference type="UniPathway" id="UPA00659"/>
<dbReference type="AlphaFoldDB" id="A0A7S4IG97"/>
<dbReference type="InterPro" id="IPR018376">
    <property type="entry name" value="Enoyl-CoA_hyd/isom_CS"/>
</dbReference>
<evidence type="ECO:0000256" key="2">
    <source>
        <dbReference type="ARBA" id="ARBA00005254"/>
    </source>
</evidence>
<keyword evidence="3" id="KW-0276">Fatty acid metabolism</keyword>
<evidence type="ECO:0000256" key="7">
    <source>
        <dbReference type="SAM" id="MobiDB-lite"/>
    </source>
</evidence>
<proteinExistence type="inferred from homology"/>
<dbReference type="InterPro" id="IPR045002">
    <property type="entry name" value="Ech1-like"/>
</dbReference>
<comment type="pathway">
    <text evidence="1">Lipid metabolism; fatty acid beta-oxidation.</text>
</comment>
<dbReference type="Gene3D" id="1.10.12.10">
    <property type="entry name" value="Lyase 2-enoyl-coa Hydratase, Chain A, domain 2"/>
    <property type="match status" value="1"/>
</dbReference>
<keyword evidence="4" id="KW-0443">Lipid metabolism</keyword>
<dbReference type="CDD" id="cd06558">
    <property type="entry name" value="crotonase-like"/>
    <property type="match status" value="1"/>
</dbReference>
<dbReference type="InterPro" id="IPR029045">
    <property type="entry name" value="ClpP/crotonase-like_dom_sf"/>
</dbReference>
<evidence type="ECO:0000256" key="1">
    <source>
        <dbReference type="ARBA" id="ARBA00005005"/>
    </source>
</evidence>
<dbReference type="InterPro" id="IPR001753">
    <property type="entry name" value="Enoyl-CoA_hydra/iso"/>
</dbReference>
<keyword evidence="5" id="KW-0413">Isomerase</keyword>
<evidence type="ECO:0000313" key="8">
    <source>
        <dbReference type="EMBL" id="CAE2228537.1"/>
    </source>
</evidence>
<name>A0A7S4IG97_9STRA</name>
<reference evidence="8" key="1">
    <citation type="submission" date="2021-01" db="EMBL/GenBank/DDBJ databases">
        <authorList>
            <person name="Corre E."/>
            <person name="Pelletier E."/>
            <person name="Niang G."/>
            <person name="Scheremetjew M."/>
            <person name="Finn R."/>
            <person name="Kale V."/>
            <person name="Holt S."/>
            <person name="Cochrane G."/>
            <person name="Meng A."/>
            <person name="Brown T."/>
            <person name="Cohen L."/>
        </authorList>
    </citation>
    <scope>NUCLEOTIDE SEQUENCE</scope>
    <source>
        <strain evidence="8">Isolate 1302-5</strain>
    </source>
</reference>
<evidence type="ECO:0008006" key="9">
    <source>
        <dbReference type="Google" id="ProtNLM"/>
    </source>
</evidence>
<sequence length="311" mass="32680">MTKGTPRHPHPLDGRFEHLIISSDPGNPGVATVTLDRPRKRNAINSKMWSEIGEAFRLLGSTGDGTRCVLLRGSGRAFCAGIDTSDPSFGLIDAGSEGDDGDEEDGDGPPDVARRYLSFRPKILEMQGAISALESCPVPVVAAVHGPCVGAGVDLITAADVRLCSPSSVFSVREARIGLTADVGTLQRFPKVVGHGSRVRELCFTGEDFDAEEAERIGLVSRVTQSDASLIGEAMDVCRRIARNSPVAVAGTKLSLNYSRDHTVADGLEHIAAHNAAALMTGDIVASFVASAGGGDGEVPLFAKLMPHARL</sequence>
<protein>
    <recommendedName>
        <fullName evidence="9">3-hydroxyisobutyryl-coenzyme A hydrolase</fullName>
    </recommendedName>
</protein>
<dbReference type="Pfam" id="PF00378">
    <property type="entry name" value="ECH_1"/>
    <property type="match status" value="2"/>
</dbReference>
<feature type="region of interest" description="Disordered" evidence="7">
    <location>
        <begin position="90"/>
        <end position="110"/>
    </location>
</feature>
<dbReference type="PANTHER" id="PTHR43149">
    <property type="entry name" value="ENOYL-COA HYDRATASE"/>
    <property type="match status" value="1"/>
</dbReference>
<dbReference type="PANTHER" id="PTHR43149:SF1">
    <property type="entry name" value="DELTA(3,5)-DELTA(2,4)-DIENOYL-COA ISOMERASE, MITOCHONDRIAL"/>
    <property type="match status" value="1"/>
</dbReference>